<dbReference type="NCBIfam" id="TIGR03696">
    <property type="entry name" value="Rhs_assc_core"/>
    <property type="match status" value="1"/>
</dbReference>
<feature type="compositionally biased region" description="Low complexity" evidence="1">
    <location>
        <begin position="7"/>
        <end position="21"/>
    </location>
</feature>
<keyword evidence="2" id="KW-0472">Membrane</keyword>
<evidence type="ECO:0000313" key="5">
    <source>
        <dbReference type="Proteomes" id="UP000628137"/>
    </source>
</evidence>
<dbReference type="EMBL" id="JABWRP010000010">
    <property type="protein sequence ID" value="MBC3471765.1"/>
    <property type="molecule type" value="Genomic_DNA"/>
</dbReference>
<dbReference type="EMBL" id="JABWRP020000015">
    <property type="protein sequence ID" value="MBV4543201.1"/>
    <property type="molecule type" value="Genomic_DNA"/>
</dbReference>
<dbReference type="InterPro" id="IPR028897">
    <property type="entry name" value="Tox-HDC_dom"/>
</dbReference>
<dbReference type="Gene3D" id="2.180.10.10">
    <property type="entry name" value="RHS repeat-associated core"/>
    <property type="match status" value="2"/>
</dbReference>
<dbReference type="Proteomes" id="UP000628137">
    <property type="component" value="Unassembled WGS sequence"/>
</dbReference>
<reference evidence="3 5" key="1">
    <citation type="journal article" date="2020" name="Microorganisms">
        <title>Reliable Identification of Environmental Pseudomonas Isolates Using the rpoD Gene.</title>
        <authorList>
            <consortium name="The Broad Institute Genome Sequencing Platform"/>
            <person name="Girard L."/>
            <person name="Lood C."/>
            <person name="Rokni-Zadeh H."/>
            <person name="van Noort V."/>
            <person name="Lavigne R."/>
            <person name="De Mot R."/>
        </authorList>
    </citation>
    <scope>NUCLEOTIDE SEQUENCE</scope>
    <source>
        <strain evidence="3 5">RW4S2</strain>
    </source>
</reference>
<keyword evidence="2" id="KW-1133">Transmembrane helix</keyword>
<feature type="region of interest" description="Disordered" evidence="1">
    <location>
        <begin position="1"/>
        <end position="23"/>
    </location>
</feature>
<dbReference type="Pfam" id="PF15656">
    <property type="entry name" value="Tox-HDC"/>
    <property type="match status" value="1"/>
</dbReference>
<name>A0A923K6U5_9PSED</name>
<evidence type="ECO:0008006" key="6">
    <source>
        <dbReference type="Google" id="ProtNLM"/>
    </source>
</evidence>
<comment type="caution">
    <text evidence="3">The sequence shown here is derived from an EMBL/GenBank/DDBJ whole genome shotgun (WGS) entry which is preliminary data.</text>
</comment>
<evidence type="ECO:0000256" key="2">
    <source>
        <dbReference type="SAM" id="Phobius"/>
    </source>
</evidence>
<feature type="transmembrane region" description="Helical" evidence="2">
    <location>
        <begin position="1154"/>
        <end position="1172"/>
    </location>
</feature>
<feature type="region of interest" description="Disordered" evidence="1">
    <location>
        <begin position="561"/>
        <end position="580"/>
    </location>
</feature>
<dbReference type="RefSeq" id="WP_186603147.1">
    <property type="nucleotide sequence ID" value="NZ_JABWRP020000015.1"/>
</dbReference>
<reference evidence="3" key="2">
    <citation type="submission" date="2020-07" db="EMBL/GenBank/DDBJ databases">
        <authorList>
            <person name="Lood C."/>
            <person name="Girard L."/>
        </authorList>
    </citation>
    <scope>NUCLEOTIDE SEQUENCE</scope>
    <source>
        <strain evidence="3">RW4S2</strain>
    </source>
</reference>
<keyword evidence="2" id="KW-0812">Transmembrane</keyword>
<evidence type="ECO:0000256" key="1">
    <source>
        <dbReference type="SAM" id="MobiDB-lite"/>
    </source>
</evidence>
<evidence type="ECO:0000313" key="3">
    <source>
        <dbReference type="EMBL" id="MBC3471765.1"/>
    </source>
</evidence>
<keyword evidence="5" id="KW-1185">Reference proteome</keyword>
<proteinExistence type="predicted"/>
<dbReference type="InterPro" id="IPR022385">
    <property type="entry name" value="Rhs_assc_core"/>
</dbReference>
<reference evidence="4" key="3">
    <citation type="submission" date="2021-06" db="EMBL/GenBank/DDBJ databases">
        <title>Updating the genus Pseudomonas: Description of 43 new species and partition of the Pseudomonas putida group.</title>
        <authorList>
            <person name="Girard L."/>
            <person name="Lood C."/>
            <person name="Vandamme P."/>
            <person name="Rokni-Zadeh H."/>
            <person name="Van Noort V."/>
            <person name="Hofte M."/>
            <person name="Lavigne R."/>
            <person name="De Mot R."/>
        </authorList>
    </citation>
    <scope>NUCLEOTIDE SEQUENCE</scope>
    <source>
        <strain evidence="4">RW4S2</strain>
    </source>
</reference>
<gene>
    <name evidence="4" type="ORF">HU738_019345</name>
    <name evidence="3" type="ORF">HU738_14480</name>
</gene>
<sequence>MTSTDQTTASPAPTVPATSLTESALTRYRPGGLEPIEFITDDGLHTRLWYYEADAHPLDISKLVAGLTLAKVTTGTNATQGTTGRTLADATQLTCTERPEVGNGLLPLCAQYQYLLLPDGTRQAPVLTLFGYALNQHDEHGTLLPNTVLTFEGFEAFADSETLALKDVKLTKPTALSVSLVQANYEHQAGAVRSSERIATQWYKNDNARSTQTVTEVVTTGKQPATLELLRTTPYSKATAILQRHILSACTNRLLRETQQDSEGKAVAFTCHQYDSLGRGVRSDTYAMDEKAFTTGVVTLLKPTHSQSIHYAEDGKGQIVRSCDAHGRHQQCYYDGQQRIVRRALQRVPGPDHSADNYCTVEETSWDSDGQMASQVMFDYLPGGLRIDNVKALPEHSKDWFWQAHGHDPVVTDANQNVSLTTRSTLGMISHGPLNTRQSTQRNLRNGSVTLTHETWQGLEKPAAGAAITTTETFNEKGQRTKVTEDIPDYAKQARTWAITYDGLGRPETLTQPDKSIIAWAYEGLNDAPTRMSVKKSAKAPERVLASRTFNEGAVSTLVRGSDTSQTLRTRPDGYVKPDGTSLYHARNDDGSLSWYAQKGSSTASRTSLATFKLSRVKQAQENSSSASRTPLITFKLSPVSQAMHAERSVQGDDQSVVTSEILQPLLLGTWRFNRTVHGQQQCDEGSASLRGALTGPWNSNDLPLQAWENAQGYRSRLRRGSLEYHYSYTALGQLACLTVQDMRSGQHLQVLHDYDAFGRETTRSYALNGQEKVRYEQSWSPASQLLSKTLYRDGTWARTETFVYYTSVTGTSDELQRWTVDAVEGEQVKDDEGYAIKEETYQYDELGSMTQCSTTRSNNDTLVRDYAYDDSMHPTRRTAITCTTTLAGSEPSTSMVLLKYDANGNLVINEREESLAYTDSGRLRSVTAKNGTTPLTYYEYDEHDRLIAQCDVVKKQRRIFNYGANGLSGETWLDTAGKVLKRLTLDDQAGLAVALNDQWLFVLGDPQTGGGDEYQFKDGAWAHQSVTFTPWGVTHLATLNAQSVGVGYNRQRVDRVTGGFHLGDGYRFYDAQHKVFCQPDDWSPLGAAGPNDRAYCPKADPVNFEDPSGHIMLNRQAQEASLARLDTIIAALTPSTVAVAETAPPRAASAGEWIMFGGLTLLGGLLIVASAGTLSAPVIAGLMIAYTAGAAVTATGMALRQSNPELSQILEPVGHVMMALAGLPAFGSQMAGVAKAVMYGSTLAYAGLTMAQVAVQQSNPELAEKLGWAATAAGLFDLAHAGVSKLGNALNKGMHQLRALRASLRQKRFEYALRSPHAPRPTSYPGNPMGGKTPGLRVFGNKSQQVISQAAPGRVPVWYQDTLPGPRLRTLWTSDMSITQSDVKDALIKISRRNSKSDIHAYTGAHGDTVGDNFTSYRSPAGKVTVRRDPYLNDAGFLLEDKAAFSHSKPSDRLRRLVTEDDVNSYNILNGTNYDYRDVRRNLRNRKIFIHDLRGSDLKGVTRAQLDQWESLPGHHVHAYCFSRNDERLLHTYNLAPVISYLG</sequence>
<protein>
    <recommendedName>
        <fullName evidence="6">RHS repeat-associated core domain-containing protein</fullName>
    </recommendedName>
</protein>
<accession>A0A923K6U5</accession>
<evidence type="ECO:0000313" key="4">
    <source>
        <dbReference type="EMBL" id="MBV4543201.1"/>
    </source>
</evidence>
<organism evidence="3">
    <name type="scientific">Pseudomonas vlassakiae</name>
    <dbReference type="NCBI Taxonomy" id="485888"/>
    <lineage>
        <taxon>Bacteria</taxon>
        <taxon>Pseudomonadati</taxon>
        <taxon>Pseudomonadota</taxon>
        <taxon>Gammaproteobacteria</taxon>
        <taxon>Pseudomonadales</taxon>
        <taxon>Pseudomonadaceae</taxon>
        <taxon>Pseudomonas</taxon>
    </lineage>
</organism>
<feature type="transmembrane region" description="Helical" evidence="2">
    <location>
        <begin position="1179"/>
        <end position="1200"/>
    </location>
</feature>